<dbReference type="KEGG" id="orn:DV701_14810"/>
<dbReference type="Pfam" id="PF08534">
    <property type="entry name" value="Redoxin"/>
    <property type="match status" value="1"/>
</dbReference>
<dbReference type="InterPro" id="IPR036249">
    <property type="entry name" value="Thioredoxin-like_sf"/>
</dbReference>
<dbReference type="InterPro" id="IPR050553">
    <property type="entry name" value="Thioredoxin_ResA/DsbE_sf"/>
</dbReference>
<keyword evidence="5" id="KW-0676">Redox-active center</keyword>
<keyword evidence="4" id="KW-1015">Disulfide bond</keyword>
<dbReference type="SUPFAM" id="SSF52833">
    <property type="entry name" value="Thioredoxin-like"/>
    <property type="match status" value="1"/>
</dbReference>
<protein>
    <submittedName>
        <fullName evidence="7">TlpA family protein disulfide reductase</fullName>
    </submittedName>
</protein>
<name>A0A345NSZ1_9MICO</name>
<dbReference type="PROSITE" id="PS00194">
    <property type="entry name" value="THIOREDOXIN_1"/>
    <property type="match status" value="1"/>
</dbReference>
<dbReference type="Proteomes" id="UP000253790">
    <property type="component" value="Chromosome"/>
</dbReference>
<dbReference type="GO" id="GO:0017004">
    <property type="term" value="P:cytochrome complex assembly"/>
    <property type="evidence" value="ECO:0007669"/>
    <property type="project" value="UniProtKB-KW"/>
</dbReference>
<sequence>MRQGDQKGYVAGDGTVEALAPEQRQTQITLTGTTLDEEAWSSADHVGEVVVINVWGSWCGPCVEETPELVEVAAALEEAGEPVRFIGVNSRDSVQNAQAFQDKYAVPYPSLQDDGGRTRAQLGSLAVATPSTILLDQQGRVAARVNGPVDASTLRGLVDDVLAQGETG</sequence>
<feature type="domain" description="Thioredoxin" evidence="6">
    <location>
        <begin position="19"/>
        <end position="163"/>
    </location>
</feature>
<dbReference type="AlphaFoldDB" id="A0A345NSZ1"/>
<evidence type="ECO:0000256" key="4">
    <source>
        <dbReference type="ARBA" id="ARBA00023157"/>
    </source>
</evidence>
<proteinExistence type="predicted"/>
<keyword evidence="3" id="KW-0812">Transmembrane</keyword>
<dbReference type="PROSITE" id="PS51352">
    <property type="entry name" value="THIOREDOXIN_2"/>
    <property type="match status" value="1"/>
</dbReference>
<keyword evidence="8" id="KW-1185">Reference proteome</keyword>
<evidence type="ECO:0000256" key="1">
    <source>
        <dbReference type="ARBA" id="ARBA00004196"/>
    </source>
</evidence>
<dbReference type="PANTHER" id="PTHR42852">
    <property type="entry name" value="THIOL:DISULFIDE INTERCHANGE PROTEIN DSBE"/>
    <property type="match status" value="1"/>
</dbReference>
<evidence type="ECO:0000256" key="5">
    <source>
        <dbReference type="ARBA" id="ARBA00023284"/>
    </source>
</evidence>
<dbReference type="GO" id="GO:0016491">
    <property type="term" value="F:oxidoreductase activity"/>
    <property type="evidence" value="ECO:0007669"/>
    <property type="project" value="InterPro"/>
</dbReference>
<dbReference type="EMBL" id="CP031229">
    <property type="protein sequence ID" value="AXH98149.1"/>
    <property type="molecule type" value="Genomic_DNA"/>
</dbReference>
<accession>A0A345NSZ1</accession>
<evidence type="ECO:0000259" key="6">
    <source>
        <dbReference type="PROSITE" id="PS51352"/>
    </source>
</evidence>
<evidence type="ECO:0000313" key="8">
    <source>
        <dbReference type="Proteomes" id="UP000253790"/>
    </source>
</evidence>
<comment type="subcellular location">
    <subcellularLocation>
        <location evidence="1">Cell envelope</location>
    </subcellularLocation>
</comment>
<evidence type="ECO:0000256" key="2">
    <source>
        <dbReference type="ARBA" id="ARBA00022748"/>
    </source>
</evidence>
<dbReference type="PANTHER" id="PTHR42852:SF6">
    <property type="entry name" value="THIOL:DISULFIDE INTERCHANGE PROTEIN DSBE"/>
    <property type="match status" value="1"/>
</dbReference>
<dbReference type="OrthoDB" id="9796554at2"/>
<dbReference type="CDD" id="cd02966">
    <property type="entry name" value="TlpA_like_family"/>
    <property type="match status" value="1"/>
</dbReference>
<keyword evidence="3" id="KW-0735">Signal-anchor</keyword>
<dbReference type="Gene3D" id="3.40.30.10">
    <property type="entry name" value="Glutaredoxin"/>
    <property type="match status" value="1"/>
</dbReference>
<dbReference type="InterPro" id="IPR013766">
    <property type="entry name" value="Thioredoxin_domain"/>
</dbReference>
<gene>
    <name evidence="7" type="ORF">DV701_14810</name>
</gene>
<evidence type="ECO:0000256" key="3">
    <source>
        <dbReference type="ARBA" id="ARBA00022968"/>
    </source>
</evidence>
<keyword evidence="2" id="KW-0201">Cytochrome c-type biogenesis</keyword>
<dbReference type="InterPro" id="IPR013740">
    <property type="entry name" value="Redoxin"/>
</dbReference>
<organism evidence="7 8">
    <name type="scientific">Ornithinimicrobium avium</name>
    <dbReference type="NCBI Taxonomy" id="2283195"/>
    <lineage>
        <taxon>Bacteria</taxon>
        <taxon>Bacillati</taxon>
        <taxon>Actinomycetota</taxon>
        <taxon>Actinomycetes</taxon>
        <taxon>Micrococcales</taxon>
        <taxon>Ornithinimicrobiaceae</taxon>
        <taxon>Ornithinimicrobium</taxon>
    </lineage>
</organism>
<dbReference type="InterPro" id="IPR017937">
    <property type="entry name" value="Thioredoxin_CS"/>
</dbReference>
<evidence type="ECO:0000313" key="7">
    <source>
        <dbReference type="EMBL" id="AXH98149.1"/>
    </source>
</evidence>
<dbReference type="GO" id="GO:0030313">
    <property type="term" value="C:cell envelope"/>
    <property type="evidence" value="ECO:0007669"/>
    <property type="project" value="UniProtKB-SubCell"/>
</dbReference>
<reference evidence="7 8" key="1">
    <citation type="submission" date="2018-07" db="EMBL/GenBank/DDBJ databases">
        <title>Complete genome sequencing of Ornithinimicrobium sp. AMA3305.</title>
        <authorList>
            <person name="Bae J.-W."/>
        </authorList>
    </citation>
    <scope>NUCLEOTIDE SEQUENCE [LARGE SCALE GENOMIC DNA]</scope>
    <source>
        <strain evidence="7 8">AMA3305</strain>
    </source>
</reference>